<reference evidence="3" key="1">
    <citation type="submission" date="2016-07" db="EMBL/GenBank/DDBJ databases">
        <authorList>
            <person name="Florea S."/>
            <person name="Webb J.S."/>
            <person name="Jaromczyk J."/>
            <person name="Schardl C.L."/>
        </authorList>
    </citation>
    <scope>NUCLEOTIDE SEQUENCE [LARGE SCALE GENOMIC DNA]</scope>
    <source>
        <strain evidence="3">KCTC 42131</strain>
    </source>
</reference>
<evidence type="ECO:0000256" key="1">
    <source>
        <dbReference type="SAM" id="MobiDB-lite"/>
    </source>
</evidence>
<dbReference type="RefSeq" id="WP_070115633.1">
    <property type="nucleotide sequence ID" value="NZ_CAXATG010000002.1"/>
</dbReference>
<organism evidence="2 3">
    <name type="scientific">Pseudohongiella acticola</name>
    <dbReference type="NCBI Taxonomy" id="1524254"/>
    <lineage>
        <taxon>Bacteria</taxon>
        <taxon>Pseudomonadati</taxon>
        <taxon>Pseudomonadota</taxon>
        <taxon>Gammaproteobacteria</taxon>
        <taxon>Pseudomonadales</taxon>
        <taxon>Pseudohongiellaceae</taxon>
        <taxon>Pseudohongiella</taxon>
    </lineage>
</organism>
<dbReference type="Proteomes" id="UP000175669">
    <property type="component" value="Unassembled WGS sequence"/>
</dbReference>
<feature type="region of interest" description="Disordered" evidence="1">
    <location>
        <begin position="1"/>
        <end position="26"/>
    </location>
</feature>
<gene>
    <name evidence="2" type="ORF">PHACT_01680</name>
</gene>
<comment type="caution">
    <text evidence="2">The sequence shown here is derived from an EMBL/GenBank/DDBJ whole genome shotgun (WGS) entry which is preliminary data.</text>
</comment>
<keyword evidence="3" id="KW-1185">Reference proteome</keyword>
<evidence type="ECO:0000313" key="2">
    <source>
        <dbReference type="EMBL" id="OFE12009.1"/>
    </source>
</evidence>
<dbReference type="AlphaFoldDB" id="A0A1E8CI09"/>
<accession>A0A1E8CI09</accession>
<proteinExistence type="predicted"/>
<feature type="compositionally biased region" description="Polar residues" evidence="1">
    <location>
        <begin position="8"/>
        <end position="17"/>
    </location>
</feature>
<dbReference type="EMBL" id="MASR01000001">
    <property type="protein sequence ID" value="OFE12009.1"/>
    <property type="molecule type" value="Genomic_DNA"/>
</dbReference>
<evidence type="ECO:0000313" key="3">
    <source>
        <dbReference type="Proteomes" id="UP000175669"/>
    </source>
</evidence>
<protein>
    <submittedName>
        <fullName evidence="2">Uncharacterized protein</fullName>
    </submittedName>
</protein>
<dbReference type="STRING" id="1524254.PHACT_01680"/>
<sequence>MTAYLHSTLENTEQQPATKDAQASLKRKQREQELRQLLSENLGGTLEISALQQRLLNSMTRGVALDGLHYHHEALDVDIRIGKQSSHSCGYRLLCTDEYLGEIVFKRNRKFTERELQLIEALIPALVSPLRNSLRSKQQSATDTPVR</sequence>
<dbReference type="OrthoDB" id="7064914at2"/>
<name>A0A1E8CI09_9GAMM</name>